<gene>
    <name evidence="3" type="ORF">BUZ01_02165</name>
    <name evidence="2" type="ORF">SGA02_09870</name>
</gene>
<dbReference type="GeneID" id="93845183"/>
<feature type="domain" description="IDEAL" evidence="1">
    <location>
        <begin position="136"/>
        <end position="172"/>
    </location>
</feature>
<dbReference type="Proteomes" id="UP000283576">
    <property type="component" value="Unassembled WGS sequence"/>
</dbReference>
<dbReference type="Pfam" id="PF08858">
    <property type="entry name" value="IDEAL"/>
    <property type="match status" value="1"/>
</dbReference>
<dbReference type="AlphaFoldDB" id="A0A418HSK3"/>
<evidence type="ECO:0000259" key="1">
    <source>
        <dbReference type="SMART" id="SM00914"/>
    </source>
</evidence>
<dbReference type="InterPro" id="IPR011188">
    <property type="entry name" value="UPF0302"/>
</dbReference>
<evidence type="ECO:0000313" key="2">
    <source>
        <dbReference type="EMBL" id="GEQ05159.1"/>
    </source>
</evidence>
<proteinExistence type="predicted"/>
<dbReference type="EMBL" id="BKAX01000003">
    <property type="protein sequence ID" value="GEQ05159.1"/>
    <property type="molecule type" value="Genomic_DNA"/>
</dbReference>
<dbReference type="SMART" id="SM00914">
    <property type="entry name" value="IDEAL"/>
    <property type="match status" value="1"/>
</dbReference>
<dbReference type="Gene3D" id="3.40.1530.30">
    <property type="entry name" value="Uncharacterised family UPF0302, N-terminal domain"/>
    <property type="match status" value="1"/>
</dbReference>
<comment type="caution">
    <text evidence="3">The sequence shown here is derived from an EMBL/GenBank/DDBJ whole genome shotgun (WGS) entry which is preliminary data.</text>
</comment>
<dbReference type="Pfam" id="PF08864">
    <property type="entry name" value="UPF0302"/>
    <property type="match status" value="1"/>
</dbReference>
<organism evidence="3 4">
    <name type="scientific">Staphylococcus gallinarum</name>
    <dbReference type="NCBI Taxonomy" id="1293"/>
    <lineage>
        <taxon>Bacteria</taxon>
        <taxon>Bacillati</taxon>
        <taxon>Bacillota</taxon>
        <taxon>Bacilli</taxon>
        <taxon>Bacillales</taxon>
        <taxon>Staphylococcaceae</taxon>
        <taxon>Staphylococcus</taxon>
    </lineage>
</organism>
<keyword evidence="5" id="KW-1185">Reference proteome</keyword>
<dbReference type="RefSeq" id="WP_042738652.1">
    <property type="nucleotide sequence ID" value="NZ_BKAX01000003.1"/>
</dbReference>
<dbReference type="EMBL" id="QXRZ01000001">
    <property type="protein sequence ID" value="RIL44805.1"/>
    <property type="molecule type" value="Genomic_DNA"/>
</dbReference>
<dbReference type="InterPro" id="IPR014963">
    <property type="entry name" value="UPF0302_N"/>
</dbReference>
<reference evidence="3 4" key="1">
    <citation type="journal article" date="2016" name="Front. Microbiol.">
        <title>Comprehensive Phylogenetic Analysis of Bovine Non-aureus Staphylococci Species Based on Whole-Genome Sequencing.</title>
        <authorList>
            <person name="Naushad S."/>
            <person name="Barkema H.W."/>
            <person name="Luby C."/>
            <person name="Condas L.A."/>
            <person name="Nobrega D.B."/>
            <person name="Carson D.A."/>
            <person name="De Buck J."/>
        </authorList>
    </citation>
    <scope>NUCLEOTIDE SEQUENCE [LARGE SCALE GENOMIC DNA]</scope>
    <source>
        <strain evidence="3 4">SNUC 1388</strain>
    </source>
</reference>
<dbReference type="PIRSF" id="PIRSF007165">
    <property type="entry name" value="UCP007165"/>
    <property type="match status" value="1"/>
</dbReference>
<evidence type="ECO:0000313" key="5">
    <source>
        <dbReference type="Proteomes" id="UP000321057"/>
    </source>
</evidence>
<accession>A0A418HSK3</accession>
<sequence length="186" mass="22000">MADTLQQMKSSFIEYILFQYRFKSRISVWVLNYLKSAPDVLQNIHFVDEIIPTHNTLEMSVVNANKIAIRLILSDKQLINNDEIFNYVVKSKFAFDVKLHFEEEDVREPRLDELLLNQLLNSPYYALYMQDIYSIPLTKKSERSIIQHLQSNIDLSLQLHDRPLFYQLSQILNTFKSRNVNSGLRE</sequence>
<dbReference type="InterPro" id="IPR038091">
    <property type="entry name" value="UPF0302_N_sf"/>
</dbReference>
<protein>
    <submittedName>
        <fullName evidence="3">IDEAL domain-containing protein</fullName>
    </submittedName>
    <submittedName>
        <fullName evidence="2">UPF0302 protein</fullName>
    </submittedName>
</protein>
<dbReference type="Proteomes" id="UP000321057">
    <property type="component" value="Unassembled WGS sequence"/>
</dbReference>
<dbReference type="InterPro" id="IPR014957">
    <property type="entry name" value="IDEAL_dom"/>
</dbReference>
<dbReference type="OrthoDB" id="2155814at2"/>
<evidence type="ECO:0000313" key="3">
    <source>
        <dbReference type="EMBL" id="RIL44805.1"/>
    </source>
</evidence>
<evidence type="ECO:0000313" key="4">
    <source>
        <dbReference type="Proteomes" id="UP000283576"/>
    </source>
</evidence>
<name>A0A418HSK3_STAGA</name>
<reference evidence="2 5" key="2">
    <citation type="submission" date="2019-07" db="EMBL/GenBank/DDBJ databases">
        <title>Whole genome shotgun sequence of Staphylococcus gallinarum NBRC 109767.</title>
        <authorList>
            <person name="Hosoyama A."/>
            <person name="Uohara A."/>
            <person name="Ohji S."/>
            <person name="Ichikawa N."/>
        </authorList>
    </citation>
    <scope>NUCLEOTIDE SEQUENCE [LARGE SCALE GENOMIC DNA]</scope>
    <source>
        <strain evidence="2 5">NBRC 109767</strain>
    </source>
</reference>